<gene>
    <name evidence="1" type="ORF">LTRI10_LOCUS35966</name>
</gene>
<protein>
    <submittedName>
        <fullName evidence="1">Uncharacterized protein</fullName>
    </submittedName>
</protein>
<evidence type="ECO:0000313" key="2">
    <source>
        <dbReference type="Proteomes" id="UP001497516"/>
    </source>
</evidence>
<dbReference type="AlphaFoldDB" id="A0AAV2FBC8"/>
<evidence type="ECO:0000313" key="1">
    <source>
        <dbReference type="EMBL" id="CAL1395538.1"/>
    </source>
</evidence>
<name>A0AAV2FBC8_9ROSI</name>
<keyword evidence="2" id="KW-1185">Reference proteome</keyword>
<reference evidence="1 2" key="1">
    <citation type="submission" date="2024-04" db="EMBL/GenBank/DDBJ databases">
        <authorList>
            <person name="Fracassetti M."/>
        </authorList>
    </citation>
    <scope>NUCLEOTIDE SEQUENCE [LARGE SCALE GENOMIC DNA]</scope>
</reference>
<sequence>MQIYRRRHLTFIVVIATIAGDNGRFPGLRIFLFLPVIIRKEGGDEREIKRLRGKIRSLFDLEEDGVREAERDEHSFLLLFCVCLSSKEKE</sequence>
<proteinExistence type="predicted"/>
<dbReference type="EMBL" id="OZ034819">
    <property type="protein sequence ID" value="CAL1395538.1"/>
    <property type="molecule type" value="Genomic_DNA"/>
</dbReference>
<dbReference type="Proteomes" id="UP001497516">
    <property type="component" value="Chromosome 6"/>
</dbReference>
<accession>A0AAV2FBC8</accession>
<organism evidence="1 2">
    <name type="scientific">Linum trigynum</name>
    <dbReference type="NCBI Taxonomy" id="586398"/>
    <lineage>
        <taxon>Eukaryota</taxon>
        <taxon>Viridiplantae</taxon>
        <taxon>Streptophyta</taxon>
        <taxon>Embryophyta</taxon>
        <taxon>Tracheophyta</taxon>
        <taxon>Spermatophyta</taxon>
        <taxon>Magnoliopsida</taxon>
        <taxon>eudicotyledons</taxon>
        <taxon>Gunneridae</taxon>
        <taxon>Pentapetalae</taxon>
        <taxon>rosids</taxon>
        <taxon>fabids</taxon>
        <taxon>Malpighiales</taxon>
        <taxon>Linaceae</taxon>
        <taxon>Linum</taxon>
    </lineage>
</organism>